<dbReference type="InterPro" id="IPR011962">
    <property type="entry name" value="dCTP_deaminase"/>
</dbReference>
<dbReference type="InterPro" id="IPR036157">
    <property type="entry name" value="dUTPase-like_sf"/>
</dbReference>
<dbReference type="EMBL" id="LLFE01000205">
    <property type="protein sequence ID" value="KQD09547.1"/>
    <property type="molecule type" value="Genomic_DNA"/>
</dbReference>
<keyword evidence="4" id="KW-0472">Membrane</keyword>
<organism evidence="5 6">
    <name type="scientific">Acinetobacter baumannii</name>
    <dbReference type="NCBI Taxonomy" id="470"/>
    <lineage>
        <taxon>Bacteria</taxon>
        <taxon>Pseudomonadati</taxon>
        <taxon>Pseudomonadota</taxon>
        <taxon>Gammaproteobacteria</taxon>
        <taxon>Moraxellales</taxon>
        <taxon>Moraxellaceae</taxon>
        <taxon>Acinetobacter</taxon>
        <taxon>Acinetobacter calcoaceticus/baumannii complex</taxon>
    </lineage>
</organism>
<evidence type="ECO:0000313" key="5">
    <source>
        <dbReference type="EMBL" id="KQD09547.1"/>
    </source>
</evidence>
<dbReference type="Pfam" id="PF22769">
    <property type="entry name" value="DCD"/>
    <property type="match status" value="1"/>
</dbReference>
<evidence type="ECO:0000313" key="6">
    <source>
        <dbReference type="Proteomes" id="UP000051322"/>
    </source>
</evidence>
<feature type="coiled-coil region" evidence="3">
    <location>
        <begin position="235"/>
        <end position="276"/>
    </location>
</feature>
<gene>
    <name evidence="5" type="ORF">APD06_13050</name>
</gene>
<dbReference type="InterPro" id="IPR033704">
    <property type="entry name" value="dUTPase_trimeric"/>
</dbReference>
<dbReference type="Gene3D" id="2.70.40.10">
    <property type="match status" value="1"/>
</dbReference>
<sequence>MSYLFLSCTEKSVISIISSRGGVLNKEIISNFINANTLLLKTKPGKVQTASYDLHLADIYWCQGKFQTLDNYNNHKLIIPPYSYVLVQAQEEANLPKFISGSFDLKVSMFFNGLILSNGPQVDPGYKGALFCMLYNANDEPFTLKRGSSFATIQFFITSTISEGYKGPYQNKVDFMDFIKQKGLEPKGGKILERLDNLNNNLAPKISTYQTIFWAIAAIVLGVSAWLWSMLYSVYSTADSKVSAAEENLKKFEVQLKKANTDLEKLQKKLDDKNEKSK</sequence>
<feature type="transmembrane region" description="Helical" evidence="4">
    <location>
        <begin position="212"/>
        <end position="235"/>
    </location>
</feature>
<dbReference type="SUPFAM" id="SSF51283">
    <property type="entry name" value="dUTPase-like"/>
    <property type="match status" value="1"/>
</dbReference>
<evidence type="ECO:0000256" key="4">
    <source>
        <dbReference type="SAM" id="Phobius"/>
    </source>
</evidence>
<dbReference type="GO" id="GO:0008829">
    <property type="term" value="F:dCTP deaminase activity"/>
    <property type="evidence" value="ECO:0007669"/>
    <property type="project" value="InterPro"/>
</dbReference>
<evidence type="ECO:0000256" key="1">
    <source>
        <dbReference type="ARBA" id="ARBA00022801"/>
    </source>
</evidence>
<protein>
    <recommendedName>
        <fullName evidence="7">Deoxycytidine triphosphate deaminase</fullName>
    </recommendedName>
</protein>
<keyword evidence="4" id="KW-1133">Transmembrane helix</keyword>
<name>A0AB73F9F0_ACIBA</name>
<dbReference type="PANTHER" id="PTHR42680:SF3">
    <property type="entry name" value="DCTP DEAMINASE"/>
    <property type="match status" value="1"/>
</dbReference>
<dbReference type="Proteomes" id="UP000051322">
    <property type="component" value="Unassembled WGS sequence"/>
</dbReference>
<evidence type="ECO:0008006" key="7">
    <source>
        <dbReference type="Google" id="ProtNLM"/>
    </source>
</evidence>
<keyword evidence="4" id="KW-0812">Transmembrane</keyword>
<proteinExistence type="predicted"/>
<dbReference type="CDD" id="cd07557">
    <property type="entry name" value="trimeric_dUTPase"/>
    <property type="match status" value="1"/>
</dbReference>
<dbReference type="RefSeq" id="WP_057692855.1">
    <property type="nucleotide sequence ID" value="NZ_LLFE01000205.1"/>
</dbReference>
<keyword evidence="1" id="KW-0378">Hydrolase</keyword>
<dbReference type="GO" id="GO:0006229">
    <property type="term" value="P:dUTP biosynthetic process"/>
    <property type="evidence" value="ECO:0007669"/>
    <property type="project" value="InterPro"/>
</dbReference>
<comment type="caution">
    <text evidence="5">The sequence shown here is derived from an EMBL/GenBank/DDBJ whole genome shotgun (WGS) entry which is preliminary data.</text>
</comment>
<reference evidence="5 6" key="1">
    <citation type="submission" date="2015-10" db="EMBL/GenBank/DDBJ databases">
        <title>The utility of whole genome sequencing in characterizing Acinetobacter epidemiology and analyzing hospital outbreaks.</title>
        <authorList>
            <person name="Ozer E.A."/>
            <person name="Fitzpatrick M.A."/>
            <person name="Hauser A.R."/>
        </authorList>
    </citation>
    <scope>NUCLEOTIDE SEQUENCE [LARGE SCALE GENOMIC DNA]</scope>
    <source>
        <strain evidence="5 6">ABBL059</strain>
    </source>
</reference>
<dbReference type="AlphaFoldDB" id="A0AB73F9F0"/>
<evidence type="ECO:0000256" key="3">
    <source>
        <dbReference type="SAM" id="Coils"/>
    </source>
</evidence>
<keyword evidence="2" id="KW-0546">Nucleotide metabolism</keyword>
<accession>A0AB73F9F0</accession>
<keyword evidence="3" id="KW-0175">Coiled coil</keyword>
<dbReference type="PANTHER" id="PTHR42680">
    <property type="entry name" value="DCTP DEAMINASE"/>
    <property type="match status" value="1"/>
</dbReference>
<evidence type="ECO:0000256" key="2">
    <source>
        <dbReference type="ARBA" id="ARBA00023080"/>
    </source>
</evidence>